<evidence type="ECO:0000313" key="1">
    <source>
        <dbReference type="EMBL" id="QCT04382.1"/>
    </source>
</evidence>
<dbReference type="Proteomes" id="UP000300879">
    <property type="component" value="Chromosome"/>
</dbReference>
<accession>A0A4P8XNF0</accession>
<evidence type="ECO:0000313" key="2">
    <source>
        <dbReference type="Proteomes" id="UP000300879"/>
    </source>
</evidence>
<dbReference type="Gene3D" id="3.30.420.10">
    <property type="entry name" value="Ribonuclease H-like superfamily/Ribonuclease H"/>
    <property type="match status" value="1"/>
</dbReference>
<reference evidence="1 2" key="1">
    <citation type="submission" date="2019-05" db="EMBL/GenBank/DDBJ databases">
        <authorList>
            <person name="Chen C."/>
        </authorList>
    </citation>
    <scope>NUCLEOTIDE SEQUENCE [LARGE SCALE GENOMIC DNA]</scope>
    <source>
        <strain evidence="1 2">HB172198</strain>
    </source>
</reference>
<dbReference type="KEGG" id="palo:E6C60_3674"/>
<keyword evidence="2" id="KW-1185">Reference proteome</keyword>
<sequence>MSIIDVSDHAIVTYHIGLTCEAKHLVQITHKALMKRQLFDQADQADKPVIRSDNGPQFISNRFAEACTEFGMVHEPRAYST</sequence>
<dbReference type="AlphaFoldDB" id="A0A4P8XNF0"/>
<gene>
    <name evidence="1" type="ORF">E6C60_3674</name>
</gene>
<dbReference type="SUPFAM" id="SSF53098">
    <property type="entry name" value="Ribonuclease H-like"/>
    <property type="match status" value="1"/>
</dbReference>
<name>A0A4P8XNF0_9BACL</name>
<dbReference type="GO" id="GO:0003676">
    <property type="term" value="F:nucleic acid binding"/>
    <property type="evidence" value="ECO:0007669"/>
    <property type="project" value="InterPro"/>
</dbReference>
<protein>
    <submittedName>
        <fullName evidence="1">Transposase</fullName>
    </submittedName>
</protein>
<dbReference type="RefSeq" id="WP_138227101.1">
    <property type="nucleotide sequence ID" value="NZ_CP040396.1"/>
</dbReference>
<organism evidence="1 2">
    <name type="scientific">Paenibacillus algicola</name>
    <dbReference type="NCBI Taxonomy" id="2565926"/>
    <lineage>
        <taxon>Bacteria</taxon>
        <taxon>Bacillati</taxon>
        <taxon>Bacillota</taxon>
        <taxon>Bacilli</taxon>
        <taxon>Bacillales</taxon>
        <taxon>Paenibacillaceae</taxon>
        <taxon>Paenibacillus</taxon>
    </lineage>
</organism>
<proteinExistence type="predicted"/>
<dbReference type="OrthoDB" id="9781005at2"/>
<dbReference type="InterPro" id="IPR036397">
    <property type="entry name" value="RNaseH_sf"/>
</dbReference>
<dbReference type="EMBL" id="CP040396">
    <property type="protein sequence ID" value="QCT04382.1"/>
    <property type="molecule type" value="Genomic_DNA"/>
</dbReference>
<dbReference type="InterPro" id="IPR012337">
    <property type="entry name" value="RNaseH-like_sf"/>
</dbReference>